<dbReference type="HOGENOM" id="CLU_2334472_0_0_1"/>
<evidence type="ECO:0000313" key="3">
    <source>
        <dbReference type="Proteomes" id="UP000054018"/>
    </source>
</evidence>
<name>A0A0C9XLW4_9AGAM</name>
<reference evidence="3" key="2">
    <citation type="submission" date="2015-01" db="EMBL/GenBank/DDBJ databases">
        <title>Evolutionary Origins and Diversification of the Mycorrhizal Mutualists.</title>
        <authorList>
            <consortium name="DOE Joint Genome Institute"/>
            <consortium name="Mycorrhizal Genomics Consortium"/>
            <person name="Kohler A."/>
            <person name="Kuo A."/>
            <person name="Nagy L.G."/>
            <person name="Floudas D."/>
            <person name="Copeland A."/>
            <person name="Barry K.W."/>
            <person name="Cichocki N."/>
            <person name="Veneault-Fourrey C."/>
            <person name="LaButti K."/>
            <person name="Lindquist E.A."/>
            <person name="Lipzen A."/>
            <person name="Lundell T."/>
            <person name="Morin E."/>
            <person name="Murat C."/>
            <person name="Riley R."/>
            <person name="Ohm R."/>
            <person name="Sun H."/>
            <person name="Tunlid A."/>
            <person name="Henrissat B."/>
            <person name="Grigoriev I.V."/>
            <person name="Hibbett D.S."/>
            <person name="Martin F."/>
        </authorList>
    </citation>
    <scope>NUCLEOTIDE SEQUENCE [LARGE SCALE GENOMIC DNA]</scope>
    <source>
        <strain evidence="3">441</strain>
    </source>
</reference>
<sequence>MPESYVMPDFASVFYLLGPLDMDPLVLLPKAQADITALPSTRRRTSDTNAAELSPTSASAPSHHTAPSYTCTRPRRIRETWDGPPMPSSLHKALLTSR</sequence>
<dbReference type="AlphaFoldDB" id="A0A0C9XLW4"/>
<organism evidence="2 3">
    <name type="scientific">Pisolithus microcarpus 441</name>
    <dbReference type="NCBI Taxonomy" id="765257"/>
    <lineage>
        <taxon>Eukaryota</taxon>
        <taxon>Fungi</taxon>
        <taxon>Dikarya</taxon>
        <taxon>Basidiomycota</taxon>
        <taxon>Agaricomycotina</taxon>
        <taxon>Agaricomycetes</taxon>
        <taxon>Agaricomycetidae</taxon>
        <taxon>Boletales</taxon>
        <taxon>Sclerodermatineae</taxon>
        <taxon>Pisolithaceae</taxon>
        <taxon>Pisolithus</taxon>
    </lineage>
</organism>
<dbReference type="Proteomes" id="UP000054018">
    <property type="component" value="Unassembled WGS sequence"/>
</dbReference>
<evidence type="ECO:0000256" key="1">
    <source>
        <dbReference type="SAM" id="MobiDB-lite"/>
    </source>
</evidence>
<proteinExistence type="predicted"/>
<evidence type="ECO:0000313" key="2">
    <source>
        <dbReference type="EMBL" id="KIK13365.1"/>
    </source>
</evidence>
<protein>
    <submittedName>
        <fullName evidence="2">Uncharacterized protein</fullName>
    </submittedName>
</protein>
<reference evidence="2 3" key="1">
    <citation type="submission" date="2014-04" db="EMBL/GenBank/DDBJ databases">
        <authorList>
            <consortium name="DOE Joint Genome Institute"/>
            <person name="Kuo A."/>
            <person name="Kohler A."/>
            <person name="Costa M.D."/>
            <person name="Nagy L.G."/>
            <person name="Floudas D."/>
            <person name="Copeland A."/>
            <person name="Barry K.W."/>
            <person name="Cichocki N."/>
            <person name="Veneault-Fourrey C."/>
            <person name="LaButti K."/>
            <person name="Lindquist E.A."/>
            <person name="Lipzen A."/>
            <person name="Lundell T."/>
            <person name="Morin E."/>
            <person name="Murat C."/>
            <person name="Sun H."/>
            <person name="Tunlid A."/>
            <person name="Henrissat B."/>
            <person name="Grigoriev I.V."/>
            <person name="Hibbett D.S."/>
            <person name="Martin F."/>
            <person name="Nordberg H.P."/>
            <person name="Cantor M.N."/>
            <person name="Hua S.X."/>
        </authorList>
    </citation>
    <scope>NUCLEOTIDE SEQUENCE [LARGE SCALE GENOMIC DNA]</scope>
    <source>
        <strain evidence="2 3">441</strain>
    </source>
</reference>
<feature type="region of interest" description="Disordered" evidence="1">
    <location>
        <begin position="36"/>
        <end position="98"/>
    </location>
</feature>
<accession>A0A0C9XLW4</accession>
<dbReference type="EMBL" id="KN834001">
    <property type="protein sequence ID" value="KIK13365.1"/>
    <property type="molecule type" value="Genomic_DNA"/>
</dbReference>
<keyword evidence="3" id="KW-1185">Reference proteome</keyword>
<gene>
    <name evidence="2" type="ORF">PISMIDRAFT_688713</name>
</gene>
<feature type="compositionally biased region" description="Low complexity" evidence="1">
    <location>
        <begin position="54"/>
        <end position="68"/>
    </location>
</feature>